<evidence type="ECO:0000313" key="3">
    <source>
        <dbReference type="EMBL" id="MFD0738414.1"/>
    </source>
</evidence>
<dbReference type="SUPFAM" id="SSF55909">
    <property type="entry name" value="Pentein"/>
    <property type="match status" value="1"/>
</dbReference>
<dbReference type="Gene3D" id="3.75.10.10">
    <property type="entry name" value="L-arginine/glycine Amidinotransferase, Chain A"/>
    <property type="match status" value="1"/>
</dbReference>
<evidence type="ECO:0000256" key="1">
    <source>
        <dbReference type="ARBA" id="ARBA00008532"/>
    </source>
</evidence>
<gene>
    <name evidence="3" type="ORF">ACFQZQ_03820</name>
</gene>
<organism evidence="3 4">
    <name type="scientific">Lysobacter koreensis</name>
    <dbReference type="NCBI Taxonomy" id="266122"/>
    <lineage>
        <taxon>Bacteria</taxon>
        <taxon>Pseudomonadati</taxon>
        <taxon>Pseudomonadota</taxon>
        <taxon>Gammaproteobacteria</taxon>
        <taxon>Lysobacterales</taxon>
        <taxon>Lysobacteraceae</taxon>
        <taxon>Lysobacter</taxon>
    </lineage>
</organism>
<accession>A0ABW2YJ64</accession>
<reference evidence="4" key="1">
    <citation type="journal article" date="2019" name="Int. J. Syst. Evol. Microbiol.">
        <title>The Global Catalogue of Microorganisms (GCM) 10K type strain sequencing project: providing services to taxonomists for standard genome sequencing and annotation.</title>
        <authorList>
            <consortium name="The Broad Institute Genomics Platform"/>
            <consortium name="The Broad Institute Genome Sequencing Center for Infectious Disease"/>
            <person name="Wu L."/>
            <person name="Ma J."/>
        </authorList>
    </citation>
    <scope>NUCLEOTIDE SEQUENCE [LARGE SCALE GENOMIC DNA]</scope>
    <source>
        <strain evidence="4">CCUG 55491</strain>
    </source>
</reference>
<proteinExistence type="inferred from homology"/>
<keyword evidence="4" id="KW-1185">Reference proteome</keyword>
<keyword evidence="2" id="KW-0378">Hydrolase</keyword>
<evidence type="ECO:0000313" key="4">
    <source>
        <dbReference type="Proteomes" id="UP001597090"/>
    </source>
</evidence>
<comment type="caution">
    <text evidence="3">The sequence shown here is derived from an EMBL/GenBank/DDBJ whole genome shotgun (WGS) entry which is preliminary data.</text>
</comment>
<protein>
    <submittedName>
        <fullName evidence="3">Dimethylarginine dimethylaminohydrolase family protein</fullName>
    </submittedName>
</protein>
<dbReference type="InterPro" id="IPR033199">
    <property type="entry name" value="DDAH-like"/>
</dbReference>
<dbReference type="EMBL" id="JBHTIH010000002">
    <property type="protein sequence ID" value="MFD0738414.1"/>
    <property type="molecule type" value="Genomic_DNA"/>
</dbReference>
<dbReference type="Proteomes" id="UP001597090">
    <property type="component" value="Unassembled WGS sequence"/>
</dbReference>
<dbReference type="PANTHER" id="PTHR12737">
    <property type="entry name" value="DIMETHYLARGININE DIMETHYLAMINOHYDROLASE"/>
    <property type="match status" value="1"/>
</dbReference>
<sequence length="257" mass="27488">MPIAITREVSPSLGACELSFVPRTPIDVTLAATQHRGYQRALASLGCKVLVLDAEADMPDAVFVEDVAVVLDEVAVMTRPGAESRRGEGASVAELLQRYRPLRAIQAPGTLDGGDVLRIGRTLYVGQSARSNAEGVAQLQALIAEFGYDVRTVPIHGCLHLKSSVTALRDDTVLLQPAWVDRAAFAGYRIIEVDPSEEHAANVVRVGDEVLMSACFPLTRQRIVDAGIAVTTVDVSELQKAEGAVTCCSLLLKDTQP</sequence>
<name>A0ABW2YJ64_9GAMM</name>
<dbReference type="Pfam" id="PF19420">
    <property type="entry name" value="DDAH_eukar"/>
    <property type="match status" value="1"/>
</dbReference>
<comment type="similarity">
    <text evidence="1">Belongs to the DDAH family.</text>
</comment>
<evidence type="ECO:0000256" key="2">
    <source>
        <dbReference type="ARBA" id="ARBA00022801"/>
    </source>
</evidence>
<dbReference type="PANTHER" id="PTHR12737:SF9">
    <property type="entry name" value="DIMETHYLARGININASE"/>
    <property type="match status" value="1"/>
</dbReference>
<dbReference type="RefSeq" id="WP_386811338.1">
    <property type="nucleotide sequence ID" value="NZ_JBHTIH010000002.1"/>
</dbReference>